<sequence>MMQPIEARLSDLEARVAALEQASSPESTSLPGSGAEADHGTVTFKGDVELPTGTYSYEWIRPTAWITDQPWDDAMDRIAALAHPVRGAILRHLLAAPASVTELVESELVSSTGTAYHHLKELQAAGWVRKQGGMFEIPPARVIPLMAIVIAGEDH</sequence>
<evidence type="ECO:0000313" key="2">
    <source>
        <dbReference type="EMBL" id="NJJ04217.1"/>
    </source>
</evidence>
<dbReference type="AlphaFoldDB" id="A0AAP7CCG5"/>
<proteinExistence type="predicted"/>
<dbReference type="SUPFAM" id="SSF46785">
    <property type="entry name" value="Winged helix' DNA-binding domain"/>
    <property type="match status" value="1"/>
</dbReference>
<dbReference type="Pfam" id="PF12840">
    <property type="entry name" value="HTH_20"/>
    <property type="match status" value="1"/>
</dbReference>
<gene>
    <name evidence="2" type="ORF">HC138_07640</name>
</gene>
<accession>A0AAP7CCG5</accession>
<dbReference type="InterPro" id="IPR036388">
    <property type="entry name" value="WH-like_DNA-bd_sf"/>
</dbReference>
<dbReference type="EMBL" id="JAAUVV010000013">
    <property type="protein sequence ID" value="NJJ04217.1"/>
    <property type="molecule type" value="Genomic_DNA"/>
</dbReference>
<dbReference type="InterPro" id="IPR036390">
    <property type="entry name" value="WH_DNA-bd_sf"/>
</dbReference>
<dbReference type="InterPro" id="IPR011991">
    <property type="entry name" value="ArsR-like_HTH"/>
</dbReference>
<protein>
    <submittedName>
        <fullName evidence="2">Winged helix-turn-helix transcriptional regulator</fullName>
    </submittedName>
</protein>
<comment type="caution">
    <text evidence="2">The sequence shown here is derived from an EMBL/GenBank/DDBJ whole genome shotgun (WGS) entry which is preliminary data.</text>
</comment>
<reference evidence="2 3" key="1">
    <citation type="submission" date="2020-03" db="EMBL/GenBank/DDBJ databases">
        <title>Draft genome sequences of bacterial isolates from the female urobiome.</title>
        <authorList>
            <person name="Miller-Ensminger T."/>
            <person name="Wolfe A.J."/>
            <person name="Putonti C."/>
        </authorList>
    </citation>
    <scope>NUCLEOTIDE SEQUENCE [LARGE SCALE GENOMIC DNA]</scope>
    <source>
        <strain evidence="2 3">UMB8490</strain>
    </source>
</reference>
<evidence type="ECO:0000256" key="1">
    <source>
        <dbReference type="SAM" id="MobiDB-lite"/>
    </source>
</evidence>
<feature type="region of interest" description="Disordered" evidence="1">
    <location>
        <begin position="20"/>
        <end position="44"/>
    </location>
</feature>
<dbReference type="Gene3D" id="1.10.10.10">
    <property type="entry name" value="Winged helix-like DNA-binding domain superfamily/Winged helix DNA-binding domain"/>
    <property type="match status" value="1"/>
</dbReference>
<dbReference type="CDD" id="cd00090">
    <property type="entry name" value="HTH_ARSR"/>
    <property type="match status" value="1"/>
</dbReference>
<dbReference type="Proteomes" id="UP000591626">
    <property type="component" value="Unassembled WGS sequence"/>
</dbReference>
<organism evidence="2 3">
    <name type="scientific">Corynebacterium coyleae</name>
    <dbReference type="NCBI Taxonomy" id="53374"/>
    <lineage>
        <taxon>Bacteria</taxon>
        <taxon>Bacillati</taxon>
        <taxon>Actinomycetota</taxon>
        <taxon>Actinomycetes</taxon>
        <taxon>Mycobacteriales</taxon>
        <taxon>Corynebacteriaceae</taxon>
        <taxon>Corynebacterium</taxon>
    </lineage>
</organism>
<name>A0AAP7CCG5_9CORY</name>
<feature type="compositionally biased region" description="Polar residues" evidence="1">
    <location>
        <begin position="21"/>
        <end position="31"/>
    </location>
</feature>
<evidence type="ECO:0000313" key="3">
    <source>
        <dbReference type="Proteomes" id="UP000591626"/>
    </source>
</evidence>